<proteinExistence type="predicted"/>
<protein>
    <recommendedName>
        <fullName evidence="3">RiboL-PSP-HEPN domain-containing protein</fullName>
    </recommendedName>
</protein>
<dbReference type="AlphaFoldDB" id="A0A0P8C376"/>
<organism evidence="1 2">
    <name type="scientific">Candidatus Methanoperedens nitratireducens</name>
    <dbReference type="NCBI Taxonomy" id="1392998"/>
    <lineage>
        <taxon>Archaea</taxon>
        <taxon>Methanobacteriati</taxon>
        <taxon>Methanobacteriota</taxon>
        <taxon>Stenosarchaea group</taxon>
        <taxon>Methanomicrobia</taxon>
        <taxon>Methanosarcinales</taxon>
        <taxon>ANME-2 cluster</taxon>
        <taxon>Candidatus Methanoperedentaceae</taxon>
        <taxon>Candidatus Methanoperedens</taxon>
    </lineage>
</organism>
<reference evidence="1 2" key="1">
    <citation type="submission" date="2015-09" db="EMBL/GenBank/DDBJ databases">
        <title>A metagenomics-based metabolic model of nitrate-dependent anaerobic oxidation of methane by Methanoperedens-like archaea.</title>
        <authorList>
            <person name="Arshad A."/>
            <person name="Speth D.R."/>
            <person name="De Graaf R.M."/>
            <person name="Op Den Camp H.J."/>
            <person name="Jetten M.S."/>
            <person name="Welte C.U."/>
        </authorList>
    </citation>
    <scope>NUCLEOTIDE SEQUENCE [LARGE SCALE GENOMIC DNA]</scope>
</reference>
<evidence type="ECO:0008006" key="3">
    <source>
        <dbReference type="Google" id="ProtNLM"/>
    </source>
</evidence>
<accession>A0A0P8C376</accession>
<name>A0A0P8C376_9EURY</name>
<evidence type="ECO:0000313" key="1">
    <source>
        <dbReference type="EMBL" id="KPQ40982.1"/>
    </source>
</evidence>
<dbReference type="EMBL" id="LKCM01000471">
    <property type="protein sequence ID" value="KPQ40982.1"/>
    <property type="molecule type" value="Genomic_DNA"/>
</dbReference>
<comment type="caution">
    <text evidence="1">The sequence shown here is derived from an EMBL/GenBank/DDBJ whole genome shotgun (WGS) entry which is preliminary data.</text>
</comment>
<dbReference type="Proteomes" id="UP000050360">
    <property type="component" value="Unassembled WGS sequence"/>
</dbReference>
<gene>
    <name evidence="1" type="ORF">MPEBLZ_04471</name>
</gene>
<sequence>MVNSFIFTWIGFNGLYGLFNSIEKNNGSKFELIDKLLDKTICDRIILNHSNILDELQSYKLESKNGKKWSDDLRKKREEKADSVQIIKSALNCISEVRNQVFHEAPSPTDINERVKNCKLILMPIATICLKNFVTYSS</sequence>
<evidence type="ECO:0000313" key="2">
    <source>
        <dbReference type="Proteomes" id="UP000050360"/>
    </source>
</evidence>